<proteinExistence type="predicted"/>
<dbReference type="RefSeq" id="WP_248670200.1">
    <property type="nucleotide sequence ID" value="NZ_JALPRX010000196.1"/>
</dbReference>
<reference evidence="1" key="1">
    <citation type="submission" date="2022-04" db="EMBL/GenBank/DDBJ databases">
        <title>Roseomonas acroporae sp. nov., isolated from coral Acropora digitifera.</title>
        <authorList>
            <person name="Sun H."/>
        </authorList>
    </citation>
    <scope>NUCLEOTIDE SEQUENCE</scope>
    <source>
        <strain evidence="1">NAR14</strain>
    </source>
</reference>
<dbReference type="SUPFAM" id="SSF49899">
    <property type="entry name" value="Concanavalin A-like lectins/glucanases"/>
    <property type="match status" value="1"/>
</dbReference>
<keyword evidence="2" id="KW-1185">Reference proteome</keyword>
<feature type="non-terminal residue" evidence="1">
    <location>
        <position position="1"/>
    </location>
</feature>
<dbReference type="EMBL" id="JALPRX010000196">
    <property type="protein sequence ID" value="MCK8788159.1"/>
    <property type="molecule type" value="Genomic_DNA"/>
</dbReference>
<dbReference type="Proteomes" id="UP001139516">
    <property type="component" value="Unassembled WGS sequence"/>
</dbReference>
<evidence type="ECO:0008006" key="3">
    <source>
        <dbReference type="Google" id="ProtNLM"/>
    </source>
</evidence>
<comment type="caution">
    <text evidence="1">The sequence shown here is derived from an EMBL/GenBank/DDBJ whole genome shotgun (WGS) entry which is preliminary data.</text>
</comment>
<name>A0A9X2BZP1_9PROT</name>
<evidence type="ECO:0000313" key="2">
    <source>
        <dbReference type="Proteomes" id="UP001139516"/>
    </source>
</evidence>
<accession>A0A9X2BZP1</accession>
<sequence length="318" mass="35450">VKYVRKDRFTSVPAWRHQSAWPPRTVHANGMLDATPNLFCHGYIQGSWDPGDMRLPAQAAAWAGGSSYVPPPEAWPSAAWLHTEGCAFPNWSAMQYMEGGPVITLGSDATMPGGFLKMTPRLMTTAEKAVLPAAMMSAANAPKYLGPAFNTFPYGMKYGLHAVRMRVPGVSPGWPALWLLSDFQDTVNEIDTNDKFGWDYRTSNQGIIFRMPDGSEDDFGGERPDLEWPNRWRWYATDFGPDLVIQYIGWGDDPSSMVCTQFIETPQTYKNTTFYPIFNYSMTGNPADDADWAGGNLYMSVSDFIMGDRPEYIAARAA</sequence>
<dbReference type="Gene3D" id="2.60.120.200">
    <property type="match status" value="1"/>
</dbReference>
<evidence type="ECO:0000313" key="1">
    <source>
        <dbReference type="EMBL" id="MCK8788159.1"/>
    </source>
</evidence>
<dbReference type="InterPro" id="IPR013320">
    <property type="entry name" value="ConA-like_dom_sf"/>
</dbReference>
<gene>
    <name evidence="1" type="ORF">M0638_27810</name>
</gene>
<dbReference type="AlphaFoldDB" id="A0A9X2BZP1"/>
<protein>
    <recommendedName>
        <fullName evidence="3">Glycoside hydrolase family 16 protein</fullName>
    </recommendedName>
</protein>
<organism evidence="1 2">
    <name type="scientific">Roseomonas acroporae</name>
    <dbReference type="NCBI Taxonomy" id="2937791"/>
    <lineage>
        <taxon>Bacteria</taxon>
        <taxon>Pseudomonadati</taxon>
        <taxon>Pseudomonadota</taxon>
        <taxon>Alphaproteobacteria</taxon>
        <taxon>Acetobacterales</taxon>
        <taxon>Roseomonadaceae</taxon>
        <taxon>Roseomonas</taxon>
    </lineage>
</organism>